<keyword evidence="10" id="KW-1185">Reference proteome</keyword>
<feature type="transmembrane region" description="Helical" evidence="7">
    <location>
        <begin position="126"/>
        <end position="144"/>
    </location>
</feature>
<proteinExistence type="predicted"/>
<feature type="transmembrane region" description="Helical" evidence="7">
    <location>
        <begin position="292"/>
        <end position="311"/>
    </location>
</feature>
<evidence type="ECO:0000256" key="5">
    <source>
        <dbReference type="ARBA" id="ARBA00023136"/>
    </source>
</evidence>
<evidence type="ECO:0000256" key="6">
    <source>
        <dbReference type="SAM" id="MobiDB-lite"/>
    </source>
</evidence>
<dbReference type="RefSeq" id="WP_222973715.1">
    <property type="nucleotide sequence ID" value="NZ_JAINVZ010000002.1"/>
</dbReference>
<keyword evidence="4 7" id="KW-1133">Transmembrane helix</keyword>
<feature type="domain" description="Phage shock protein PspC N-terminal" evidence="8">
    <location>
        <begin position="28"/>
        <end position="82"/>
    </location>
</feature>
<keyword evidence="2" id="KW-1003">Cell membrane</keyword>
<comment type="caution">
    <text evidence="9">The sequence shown here is derived from an EMBL/GenBank/DDBJ whole genome shotgun (WGS) entry which is preliminary data.</text>
</comment>
<name>A0ABS7QPZ4_9ACTN</name>
<dbReference type="PANTHER" id="PTHR33885">
    <property type="entry name" value="PHAGE SHOCK PROTEIN C"/>
    <property type="match status" value="1"/>
</dbReference>
<accession>A0ABS7QPZ4</accession>
<evidence type="ECO:0000259" key="8">
    <source>
        <dbReference type="Pfam" id="PF04024"/>
    </source>
</evidence>
<feature type="transmembrane region" description="Helical" evidence="7">
    <location>
        <begin position="53"/>
        <end position="80"/>
    </location>
</feature>
<organism evidence="9 10">
    <name type="scientific">Streptantibioticus parmotrematis</name>
    <dbReference type="NCBI Taxonomy" id="2873249"/>
    <lineage>
        <taxon>Bacteria</taxon>
        <taxon>Bacillati</taxon>
        <taxon>Actinomycetota</taxon>
        <taxon>Actinomycetes</taxon>
        <taxon>Kitasatosporales</taxon>
        <taxon>Streptomycetaceae</taxon>
        <taxon>Streptantibioticus</taxon>
    </lineage>
</organism>
<evidence type="ECO:0000256" key="4">
    <source>
        <dbReference type="ARBA" id="ARBA00022989"/>
    </source>
</evidence>
<feature type="region of interest" description="Disordered" evidence="6">
    <location>
        <begin position="153"/>
        <end position="233"/>
    </location>
</feature>
<gene>
    <name evidence="9" type="ORF">K7472_03335</name>
</gene>
<feature type="region of interest" description="Disordered" evidence="6">
    <location>
        <begin position="1"/>
        <end position="27"/>
    </location>
</feature>
<evidence type="ECO:0000313" key="9">
    <source>
        <dbReference type="EMBL" id="MBY8883874.1"/>
    </source>
</evidence>
<feature type="compositionally biased region" description="Low complexity" evidence="6">
    <location>
        <begin position="163"/>
        <end position="173"/>
    </location>
</feature>
<evidence type="ECO:0000256" key="7">
    <source>
        <dbReference type="SAM" id="Phobius"/>
    </source>
</evidence>
<dbReference type="PANTHER" id="PTHR33885:SF3">
    <property type="entry name" value="PHAGE SHOCK PROTEIN C"/>
    <property type="match status" value="1"/>
</dbReference>
<keyword evidence="5 7" id="KW-0472">Membrane</keyword>
<feature type="transmembrane region" description="Helical" evidence="7">
    <location>
        <begin position="101"/>
        <end position="120"/>
    </location>
</feature>
<reference evidence="9 10" key="1">
    <citation type="submission" date="2021-08" db="EMBL/GenBank/DDBJ databases">
        <title>Streptomyces sp. PTM05 isolated from lichen.</title>
        <authorList>
            <person name="Somphong A."/>
            <person name="Phongsopitanun W."/>
            <person name="Tanasupawat S."/>
        </authorList>
    </citation>
    <scope>NUCLEOTIDE SEQUENCE [LARGE SCALE GENOMIC DNA]</scope>
    <source>
        <strain evidence="9 10">Ptm05</strain>
    </source>
</reference>
<protein>
    <submittedName>
        <fullName evidence="9">PspC domain-containing protein</fullName>
    </submittedName>
</protein>
<evidence type="ECO:0000313" key="10">
    <source>
        <dbReference type="Proteomes" id="UP001198565"/>
    </source>
</evidence>
<feature type="transmembrane region" description="Helical" evidence="7">
    <location>
        <begin position="318"/>
        <end position="338"/>
    </location>
</feature>
<evidence type="ECO:0000256" key="1">
    <source>
        <dbReference type="ARBA" id="ARBA00004162"/>
    </source>
</evidence>
<evidence type="ECO:0000256" key="3">
    <source>
        <dbReference type="ARBA" id="ARBA00022692"/>
    </source>
</evidence>
<dbReference type="InterPro" id="IPR007168">
    <property type="entry name" value="Phageshock_PspC_N"/>
</dbReference>
<dbReference type="Pfam" id="PF04024">
    <property type="entry name" value="PspC"/>
    <property type="match status" value="1"/>
</dbReference>
<dbReference type="EMBL" id="JAINVZ010000002">
    <property type="protein sequence ID" value="MBY8883874.1"/>
    <property type="molecule type" value="Genomic_DNA"/>
</dbReference>
<dbReference type="Proteomes" id="UP001198565">
    <property type="component" value="Unassembled WGS sequence"/>
</dbReference>
<keyword evidence="3 7" id="KW-0812">Transmembrane</keyword>
<sequence length="464" mass="47489">MTDHTTGEAASPDASGPGRDAGPPRRLLTRSRRPKVLGGVCGGLGRYFGIDPVVFRVVIAVLALTGGIGLISYGIGWLLIPMDGEDETELRRLLSGRLEGGSLTAVLCTLVGSGLFLSTIDNGDNQGFSLCLAAATVGAVYWSYRRRTMPAAGQGDAEGSVAGGAAQVADAPPAAQPPPTATPSWWRTTSAGTVSFDKSDAYGPAGGGSDGRGTRYLWGPEEGPGAGSSAYESTYESVYEKERDGDADRPTAGRPRRSYLGAIAFLLAVAACGTGITATWHGHALRTILETGLVAALSVLGIGLVTAAFTGVRAGGTITWAVLTCVLLAGASLVPPSVGTHWGNVTWRPATAAQVRPHYDLGTGEAELDLTGLAPPHGATTATSVSVGAGRLEVRVPRNATVRLTAHVGVGDLRIGDGPHKVRVAPDQNRSVTLAPPSGTASGGTVALDLRLGTGELEVLRDQS</sequence>
<dbReference type="InterPro" id="IPR052027">
    <property type="entry name" value="PspC"/>
</dbReference>
<comment type="subcellular location">
    <subcellularLocation>
        <location evidence="1">Cell membrane</location>
        <topology evidence="1">Single-pass membrane protein</topology>
    </subcellularLocation>
</comment>
<feature type="transmembrane region" description="Helical" evidence="7">
    <location>
        <begin position="259"/>
        <end position="280"/>
    </location>
</feature>
<evidence type="ECO:0000256" key="2">
    <source>
        <dbReference type="ARBA" id="ARBA00022475"/>
    </source>
</evidence>